<reference evidence="10 11" key="1">
    <citation type="submission" date="2020-07" db="EMBL/GenBank/DDBJ databases">
        <title>Sequencing the genomes of 1000 actinobacteria strains.</title>
        <authorList>
            <person name="Klenk H.-P."/>
        </authorList>
    </citation>
    <scope>NUCLEOTIDE SEQUENCE [LARGE SCALE GENOMIC DNA]</scope>
    <source>
        <strain evidence="10 11">DSM 18965</strain>
    </source>
</reference>
<dbReference type="Pfam" id="PF02770">
    <property type="entry name" value="Acyl-CoA_dh_M"/>
    <property type="match status" value="1"/>
</dbReference>
<dbReference type="EC" id="1.3.8.1" evidence="10"/>
<proteinExistence type="inferred from homology"/>
<dbReference type="FunFam" id="1.20.140.10:FF:000004">
    <property type="entry name" value="Acyl-CoA dehydrogenase FadE25"/>
    <property type="match status" value="1"/>
</dbReference>
<dbReference type="Pfam" id="PF00441">
    <property type="entry name" value="Acyl-CoA_dh_1"/>
    <property type="match status" value="1"/>
</dbReference>
<dbReference type="PANTHER" id="PTHR43884">
    <property type="entry name" value="ACYL-COA DEHYDROGENASE"/>
    <property type="match status" value="1"/>
</dbReference>
<dbReference type="Gene3D" id="1.10.540.10">
    <property type="entry name" value="Acyl-CoA dehydrogenase/oxidase, N-terminal domain"/>
    <property type="match status" value="1"/>
</dbReference>
<evidence type="ECO:0000256" key="2">
    <source>
        <dbReference type="ARBA" id="ARBA00009347"/>
    </source>
</evidence>
<evidence type="ECO:0000256" key="1">
    <source>
        <dbReference type="ARBA" id="ARBA00001974"/>
    </source>
</evidence>
<dbReference type="FunFam" id="1.10.540.10:FF:000002">
    <property type="entry name" value="Acyl-CoA dehydrogenase FadE19"/>
    <property type="match status" value="1"/>
</dbReference>
<evidence type="ECO:0000313" key="11">
    <source>
        <dbReference type="Proteomes" id="UP000516957"/>
    </source>
</evidence>
<evidence type="ECO:0000256" key="6">
    <source>
        <dbReference type="RuleBase" id="RU362125"/>
    </source>
</evidence>
<evidence type="ECO:0000259" key="8">
    <source>
        <dbReference type="Pfam" id="PF02770"/>
    </source>
</evidence>
<dbReference type="InterPro" id="IPR009100">
    <property type="entry name" value="AcylCoA_DH/oxidase_NM_dom_sf"/>
</dbReference>
<dbReference type="SUPFAM" id="SSF56645">
    <property type="entry name" value="Acyl-CoA dehydrogenase NM domain-like"/>
    <property type="match status" value="1"/>
</dbReference>
<feature type="domain" description="Acyl-CoA dehydrogenase/oxidase N-terminal" evidence="9">
    <location>
        <begin position="10"/>
        <end position="123"/>
    </location>
</feature>
<dbReference type="InterPro" id="IPR046373">
    <property type="entry name" value="Acyl-CoA_Oxase/DH_mid-dom_sf"/>
</dbReference>
<dbReference type="Pfam" id="PF02771">
    <property type="entry name" value="Acyl-CoA_dh_N"/>
    <property type="match status" value="1"/>
</dbReference>
<keyword evidence="5 6" id="KW-0560">Oxidoreductase</keyword>
<dbReference type="Gene3D" id="2.40.110.10">
    <property type="entry name" value="Butyryl-CoA Dehydrogenase, subunit A, domain 2"/>
    <property type="match status" value="1"/>
</dbReference>
<dbReference type="InterPro" id="IPR006091">
    <property type="entry name" value="Acyl-CoA_Oxase/DH_mid-dom"/>
</dbReference>
<dbReference type="AlphaFoldDB" id="A0A7Y9JP58"/>
<feature type="domain" description="Acyl-CoA oxidase/dehydrogenase middle" evidence="8">
    <location>
        <begin position="128"/>
        <end position="225"/>
    </location>
</feature>
<keyword evidence="11" id="KW-1185">Reference proteome</keyword>
<feature type="domain" description="Acyl-CoA dehydrogenase/oxidase C-terminal" evidence="7">
    <location>
        <begin position="237"/>
        <end position="388"/>
    </location>
</feature>
<dbReference type="PROSITE" id="PS00072">
    <property type="entry name" value="ACYL_COA_DH_1"/>
    <property type="match status" value="1"/>
</dbReference>
<dbReference type="InterPro" id="IPR006089">
    <property type="entry name" value="Acyl-CoA_DH_CS"/>
</dbReference>
<keyword evidence="3 6" id="KW-0285">Flavoprotein</keyword>
<gene>
    <name evidence="10" type="ORF">BKA08_000273</name>
</gene>
<dbReference type="InterPro" id="IPR009075">
    <property type="entry name" value="AcylCo_DH/oxidase_C"/>
</dbReference>
<evidence type="ECO:0000256" key="3">
    <source>
        <dbReference type="ARBA" id="ARBA00022630"/>
    </source>
</evidence>
<sequence length="393" mass="41940">MTSTAFELSREHEEFRASVREFAAAEIAPHAAQWDREHHFPVDVVRKMGALGLFGLTAPEEYGGAGEDGDFTSLCVAIEEIGRVDQSMGITLQAAVGLGINPVLTYGTEEQKKQWLPDLVAGERLAGFGLTEPGAGSDAGATRTKAALDGGEWVIDGSKQFITNSGSEITSLVTVTARTGTREDGRPEISAIMVPAGTPGFTAEKAYDKLGWHASDTHPLSFESCRVPAENLLGQQGRGYAQFLATLDDGRVAISALSVGCIQACLDMSLAYAGERQTFGGPIGRKQGVAFQIADLEVMLHASRMLTYRAAALKDAGAPYQQFKQAAAVAKVYSTESAVTATRIATQVFGGYGFMEEYPVARFYRDAKVLEVGEGTSEVQRMLIARGLGLPVE</sequence>
<dbReference type="PIRSF" id="PIRSF016578">
    <property type="entry name" value="HsaA"/>
    <property type="match status" value="1"/>
</dbReference>
<dbReference type="InterPro" id="IPR013786">
    <property type="entry name" value="AcylCoA_DH/ox_N"/>
</dbReference>
<comment type="similarity">
    <text evidence="2 6">Belongs to the acyl-CoA dehydrogenase family.</text>
</comment>
<accession>A0A7Y9JP58</accession>
<keyword evidence="4 6" id="KW-0274">FAD</keyword>
<dbReference type="SUPFAM" id="SSF47203">
    <property type="entry name" value="Acyl-CoA dehydrogenase C-terminal domain-like"/>
    <property type="match status" value="1"/>
</dbReference>
<dbReference type="InterPro" id="IPR037069">
    <property type="entry name" value="AcylCoA_DH/ox_N_sf"/>
</dbReference>
<evidence type="ECO:0000259" key="7">
    <source>
        <dbReference type="Pfam" id="PF00441"/>
    </source>
</evidence>
<name>A0A7Y9JP58_9ACTN</name>
<dbReference type="PANTHER" id="PTHR43884:SF12">
    <property type="entry name" value="ISOVALERYL-COA DEHYDROGENASE, MITOCHONDRIAL-RELATED"/>
    <property type="match status" value="1"/>
</dbReference>
<dbReference type="FunFam" id="2.40.110.10:FF:000009">
    <property type="entry name" value="Acyl-CoA dehydrogenase"/>
    <property type="match status" value="1"/>
</dbReference>
<dbReference type="Gene3D" id="1.20.140.10">
    <property type="entry name" value="Butyryl-CoA Dehydrogenase, subunit A, domain 3"/>
    <property type="match status" value="1"/>
</dbReference>
<evidence type="ECO:0000256" key="5">
    <source>
        <dbReference type="ARBA" id="ARBA00023002"/>
    </source>
</evidence>
<evidence type="ECO:0000259" key="9">
    <source>
        <dbReference type="Pfam" id="PF02771"/>
    </source>
</evidence>
<dbReference type="GO" id="GO:0050660">
    <property type="term" value="F:flavin adenine dinucleotide binding"/>
    <property type="evidence" value="ECO:0007669"/>
    <property type="project" value="InterPro"/>
</dbReference>
<dbReference type="InterPro" id="IPR036250">
    <property type="entry name" value="AcylCo_DH-like_C"/>
</dbReference>
<evidence type="ECO:0000256" key="4">
    <source>
        <dbReference type="ARBA" id="ARBA00022827"/>
    </source>
</evidence>
<dbReference type="GO" id="GO:0016937">
    <property type="term" value="F:short-chain fatty acyl-CoA dehydrogenase activity"/>
    <property type="evidence" value="ECO:0007669"/>
    <property type="project" value="UniProtKB-EC"/>
</dbReference>
<protein>
    <submittedName>
        <fullName evidence="10">Butyryl-CoA dehydrogenase</fullName>
        <ecNumber evidence="10">1.3.8.1</ecNumber>
    </submittedName>
</protein>
<dbReference type="EMBL" id="JACCBE010000001">
    <property type="protein sequence ID" value="NYD56035.1"/>
    <property type="molecule type" value="Genomic_DNA"/>
</dbReference>
<dbReference type="PROSITE" id="PS00073">
    <property type="entry name" value="ACYL_COA_DH_2"/>
    <property type="match status" value="1"/>
</dbReference>
<organism evidence="10 11">
    <name type="scientific">Nocardioides marinisabuli</name>
    <dbReference type="NCBI Taxonomy" id="419476"/>
    <lineage>
        <taxon>Bacteria</taxon>
        <taxon>Bacillati</taxon>
        <taxon>Actinomycetota</taxon>
        <taxon>Actinomycetes</taxon>
        <taxon>Propionibacteriales</taxon>
        <taxon>Nocardioidaceae</taxon>
        <taxon>Nocardioides</taxon>
    </lineage>
</organism>
<evidence type="ECO:0000313" key="10">
    <source>
        <dbReference type="EMBL" id="NYD56035.1"/>
    </source>
</evidence>
<dbReference type="RefSeq" id="WP_179613982.1">
    <property type="nucleotide sequence ID" value="NZ_CP059163.1"/>
</dbReference>
<dbReference type="Proteomes" id="UP000516957">
    <property type="component" value="Unassembled WGS sequence"/>
</dbReference>
<comment type="caution">
    <text evidence="10">The sequence shown here is derived from an EMBL/GenBank/DDBJ whole genome shotgun (WGS) entry which is preliminary data.</text>
</comment>
<comment type="cofactor">
    <cofactor evidence="1 6">
        <name>FAD</name>
        <dbReference type="ChEBI" id="CHEBI:57692"/>
    </cofactor>
</comment>